<proteinExistence type="predicted"/>
<keyword evidence="1" id="KW-0472">Membrane</keyword>
<gene>
    <name evidence="2" type="ORF">HJG54_05900</name>
</gene>
<evidence type="ECO:0000256" key="1">
    <source>
        <dbReference type="SAM" id="Phobius"/>
    </source>
</evidence>
<keyword evidence="1" id="KW-1133">Transmembrane helix</keyword>
<name>A0AA97AH62_9CYAN</name>
<dbReference type="EMBL" id="CP053586">
    <property type="protein sequence ID" value="WNZ22441.1"/>
    <property type="molecule type" value="Genomic_DNA"/>
</dbReference>
<evidence type="ECO:0000313" key="2">
    <source>
        <dbReference type="EMBL" id="WNZ22441.1"/>
    </source>
</evidence>
<feature type="transmembrane region" description="Helical" evidence="1">
    <location>
        <begin position="7"/>
        <end position="25"/>
    </location>
</feature>
<dbReference type="RefSeq" id="WP_316433885.1">
    <property type="nucleotide sequence ID" value="NZ_CP053586.1"/>
</dbReference>
<accession>A0AA97AH62</accession>
<organism evidence="2">
    <name type="scientific">Leptolyngbya sp. NK1-12</name>
    <dbReference type="NCBI Taxonomy" id="2547451"/>
    <lineage>
        <taxon>Bacteria</taxon>
        <taxon>Bacillati</taxon>
        <taxon>Cyanobacteriota</taxon>
        <taxon>Cyanophyceae</taxon>
        <taxon>Leptolyngbyales</taxon>
        <taxon>Leptolyngbyaceae</taxon>
        <taxon>Leptolyngbya group</taxon>
        <taxon>Leptolyngbya</taxon>
    </lineage>
</organism>
<protein>
    <submittedName>
        <fullName evidence="2">Uncharacterized protein</fullName>
    </submittedName>
</protein>
<dbReference type="AlphaFoldDB" id="A0AA97AH62"/>
<keyword evidence="1" id="KW-0812">Transmembrane</keyword>
<sequence>MDSQWLFVMKLLVLSTILAVAIKYLVPLLQIPATPEIALALVLSPTIILAGILAWRRWQFEKKFEKDKL</sequence>
<feature type="transmembrane region" description="Helical" evidence="1">
    <location>
        <begin position="37"/>
        <end position="55"/>
    </location>
</feature>
<reference evidence="2" key="1">
    <citation type="submission" date="2020-05" db="EMBL/GenBank/DDBJ databases">
        <authorList>
            <person name="Zhu T."/>
            <person name="Keshari N."/>
            <person name="Lu X."/>
        </authorList>
    </citation>
    <scope>NUCLEOTIDE SEQUENCE</scope>
    <source>
        <strain evidence="2">NK1-12</strain>
    </source>
</reference>